<dbReference type="InterPro" id="IPR020030">
    <property type="entry name" value="Pseudaminic_synth_PseI"/>
</dbReference>
<name>A0A1I1PE48_9GAMM</name>
<dbReference type="InterPro" id="IPR013785">
    <property type="entry name" value="Aldolase_TIM"/>
</dbReference>
<dbReference type="InterPro" id="IPR006190">
    <property type="entry name" value="SAF_AFP_Neu5Ac"/>
</dbReference>
<accession>A0A1I1PE48</accession>
<dbReference type="AlphaFoldDB" id="A0A1I1PE48"/>
<dbReference type="InterPro" id="IPR051690">
    <property type="entry name" value="PseI-like"/>
</dbReference>
<dbReference type="SMART" id="SM00858">
    <property type="entry name" value="SAF"/>
    <property type="match status" value="1"/>
</dbReference>
<evidence type="ECO:0000259" key="1">
    <source>
        <dbReference type="PROSITE" id="PS50844"/>
    </source>
</evidence>
<dbReference type="GO" id="GO:0047444">
    <property type="term" value="F:N-acylneuraminate-9-phosphate synthase activity"/>
    <property type="evidence" value="ECO:0007669"/>
    <property type="project" value="TreeGrafter"/>
</dbReference>
<organism evidence="2 3">
    <name type="scientific">Thiohalospira halophila DSM 15071</name>
    <dbReference type="NCBI Taxonomy" id="1123397"/>
    <lineage>
        <taxon>Bacteria</taxon>
        <taxon>Pseudomonadati</taxon>
        <taxon>Pseudomonadota</taxon>
        <taxon>Gammaproteobacteria</taxon>
        <taxon>Thiohalospirales</taxon>
        <taxon>Thiohalospiraceae</taxon>
        <taxon>Thiohalospira</taxon>
    </lineage>
</organism>
<dbReference type="PROSITE" id="PS50844">
    <property type="entry name" value="AFP_LIKE"/>
    <property type="match status" value="1"/>
</dbReference>
<dbReference type="InterPro" id="IPR057736">
    <property type="entry name" value="SAF_PseI/NeuA/NeuB"/>
</dbReference>
<dbReference type="PANTHER" id="PTHR42966">
    <property type="entry name" value="N-ACETYLNEURAMINATE SYNTHASE"/>
    <property type="match status" value="1"/>
</dbReference>
<reference evidence="2 3" key="1">
    <citation type="submission" date="2016-10" db="EMBL/GenBank/DDBJ databases">
        <authorList>
            <person name="de Groot N.N."/>
        </authorList>
    </citation>
    <scope>NUCLEOTIDE SEQUENCE [LARGE SCALE GENOMIC DNA]</scope>
    <source>
        <strain evidence="2 3">HL3</strain>
    </source>
</reference>
<dbReference type="NCBIfam" id="TIGR03586">
    <property type="entry name" value="PseI"/>
    <property type="match status" value="1"/>
</dbReference>
<dbReference type="STRING" id="1123397.SAMN05660831_00745"/>
<evidence type="ECO:0000313" key="2">
    <source>
        <dbReference type="EMBL" id="SFD08089.1"/>
    </source>
</evidence>
<dbReference type="EMBL" id="FOMJ01000001">
    <property type="protein sequence ID" value="SFD08089.1"/>
    <property type="molecule type" value="Genomic_DNA"/>
</dbReference>
<evidence type="ECO:0000313" key="3">
    <source>
        <dbReference type="Proteomes" id="UP000198611"/>
    </source>
</evidence>
<dbReference type="GO" id="GO:0016051">
    <property type="term" value="P:carbohydrate biosynthetic process"/>
    <property type="evidence" value="ECO:0007669"/>
    <property type="project" value="InterPro"/>
</dbReference>
<keyword evidence="3" id="KW-1185">Reference proteome</keyword>
<protein>
    <submittedName>
        <fullName evidence="2">N-acetylneuraminate synthase</fullName>
    </submittedName>
</protein>
<dbReference type="Proteomes" id="UP000198611">
    <property type="component" value="Unassembled WGS sequence"/>
</dbReference>
<gene>
    <name evidence="2" type="ORF">SAMN05660831_00745</name>
</gene>
<dbReference type="SUPFAM" id="SSF51269">
    <property type="entry name" value="AFP III-like domain"/>
    <property type="match status" value="1"/>
</dbReference>
<feature type="domain" description="AFP-like" evidence="1">
    <location>
        <begin position="295"/>
        <end position="351"/>
    </location>
</feature>
<dbReference type="Pfam" id="PF03102">
    <property type="entry name" value="NeuB"/>
    <property type="match status" value="1"/>
</dbReference>
<dbReference type="InterPro" id="IPR013974">
    <property type="entry name" value="SAF"/>
</dbReference>
<dbReference type="InterPro" id="IPR036732">
    <property type="entry name" value="AFP_Neu5c_C_sf"/>
</dbReference>
<proteinExistence type="predicted"/>
<dbReference type="PANTHER" id="PTHR42966:SF2">
    <property type="entry name" value="PSEUDAMINIC ACID SYNTHASE"/>
    <property type="match status" value="1"/>
</dbReference>
<sequence length="351" mass="38054">MRTHTAMSIAGRPIGNGHPPLMVAELSANHDGSLERALAIVDAAAEAGADAIKLQTYRPDTMTLDVDRPEFFIEAGRWAGESLYQLYERAHTPWEWHEALFQRARERGLIAFSSPFDATAVDFLEGLDCPAYKIASFEAVDLELIQRVAATGKPVILSTGMADAEEIATAVATAREAGCNDLALLHCVSAYPAEPAEYNLRTLPDLARRFSVVAGLSDHTRDNTTAIAAVALGATIVEKHFTLDRAGGGPDDDFSLEPAELAALCRDAWTAWQALGKVSYERSPSEQGSMAFRRSLYFVADIAAGETITEDHIRAIRPGYGAPPSERQAFLGRRARQAIARGTPASWELVE</sequence>
<dbReference type="CDD" id="cd11615">
    <property type="entry name" value="SAF_NeuB_like"/>
    <property type="match status" value="1"/>
</dbReference>
<dbReference type="Pfam" id="PF08666">
    <property type="entry name" value="SAF"/>
    <property type="match status" value="1"/>
</dbReference>
<dbReference type="InterPro" id="IPR013132">
    <property type="entry name" value="PseI/NeuA/B-like_N"/>
</dbReference>
<dbReference type="Gene3D" id="3.90.1210.10">
    <property type="entry name" value="Antifreeze-like/N-acetylneuraminic acid synthase C-terminal domain"/>
    <property type="match status" value="1"/>
</dbReference>
<dbReference type="Gene3D" id="3.20.20.70">
    <property type="entry name" value="Aldolase class I"/>
    <property type="match status" value="1"/>
</dbReference>
<dbReference type="SUPFAM" id="SSF51569">
    <property type="entry name" value="Aldolase"/>
    <property type="match status" value="1"/>
</dbReference>